<dbReference type="InterPro" id="IPR000890">
    <property type="entry name" value="Aliphatic_acid_kin_short-chain"/>
</dbReference>
<organism evidence="8 9">
    <name type="scientific">Liquorilactobacillus cacaonum DSM 21116</name>
    <dbReference type="NCBI Taxonomy" id="1423729"/>
    <lineage>
        <taxon>Bacteria</taxon>
        <taxon>Bacillati</taxon>
        <taxon>Bacillota</taxon>
        <taxon>Bacilli</taxon>
        <taxon>Lactobacillales</taxon>
        <taxon>Lactobacillaceae</taxon>
        <taxon>Liquorilactobacillus</taxon>
    </lineage>
</organism>
<feature type="binding site" evidence="6">
    <location>
        <position position="7"/>
    </location>
    <ligand>
        <name>Mg(2+)</name>
        <dbReference type="ChEBI" id="CHEBI:18420"/>
    </ligand>
</feature>
<dbReference type="PANTHER" id="PTHR21060">
    <property type="entry name" value="ACETATE KINASE"/>
    <property type="match status" value="1"/>
</dbReference>
<dbReference type="RefSeq" id="WP_057828805.1">
    <property type="nucleotide sequence ID" value="NZ_AYZE01000010.1"/>
</dbReference>
<name>A0A0R2CTQ9_9LACO</name>
<feature type="site" description="Transition state stabilizer" evidence="6">
    <location>
        <position position="177"/>
    </location>
</feature>
<dbReference type="GO" id="GO:0000287">
    <property type="term" value="F:magnesium ion binding"/>
    <property type="evidence" value="ECO:0007669"/>
    <property type="project" value="UniProtKB-UniRule"/>
</dbReference>
<evidence type="ECO:0000256" key="5">
    <source>
        <dbReference type="ARBA" id="ARBA00022840"/>
    </source>
</evidence>
<dbReference type="UniPathway" id="UPA00340">
    <property type="reaction ID" value="UER00458"/>
</dbReference>
<evidence type="ECO:0000256" key="4">
    <source>
        <dbReference type="ARBA" id="ARBA00022777"/>
    </source>
</evidence>
<keyword evidence="4 6" id="KW-0418">Kinase</keyword>
<feature type="site" description="Transition state stabilizer" evidence="6">
    <location>
        <position position="240"/>
    </location>
</feature>
<dbReference type="InterPro" id="IPR023865">
    <property type="entry name" value="Aliphatic_acid_kinase_CS"/>
</dbReference>
<comment type="cofactor">
    <cofactor evidence="6">
        <name>Mg(2+)</name>
        <dbReference type="ChEBI" id="CHEBI:18420"/>
    </cofactor>
    <cofactor evidence="6">
        <name>Mn(2+)</name>
        <dbReference type="ChEBI" id="CHEBI:29035"/>
    </cofactor>
    <text evidence="6">Mg(2+). Can also accept Mn(2+).</text>
</comment>
<dbReference type="PROSITE" id="PS01076">
    <property type="entry name" value="ACETATE_KINASE_2"/>
    <property type="match status" value="1"/>
</dbReference>
<feature type="binding site" evidence="6">
    <location>
        <begin position="207"/>
        <end position="211"/>
    </location>
    <ligand>
        <name>ATP</name>
        <dbReference type="ChEBI" id="CHEBI:30616"/>
    </ligand>
</feature>
<evidence type="ECO:0000313" key="9">
    <source>
        <dbReference type="Proteomes" id="UP000051131"/>
    </source>
</evidence>
<reference evidence="8 9" key="1">
    <citation type="journal article" date="2015" name="Genome Announc.">
        <title>Expanding the biotechnology potential of lactobacilli through comparative genomics of 213 strains and associated genera.</title>
        <authorList>
            <person name="Sun Z."/>
            <person name="Harris H.M."/>
            <person name="McCann A."/>
            <person name="Guo C."/>
            <person name="Argimon S."/>
            <person name="Zhang W."/>
            <person name="Yang X."/>
            <person name="Jeffery I.B."/>
            <person name="Cooney J.C."/>
            <person name="Kagawa T.F."/>
            <person name="Liu W."/>
            <person name="Song Y."/>
            <person name="Salvetti E."/>
            <person name="Wrobel A."/>
            <person name="Rasinkangas P."/>
            <person name="Parkhill J."/>
            <person name="Rea M.C."/>
            <person name="O'Sullivan O."/>
            <person name="Ritari J."/>
            <person name="Douillard F.P."/>
            <person name="Paul Ross R."/>
            <person name="Yang R."/>
            <person name="Briner A.E."/>
            <person name="Felis G.E."/>
            <person name="de Vos W.M."/>
            <person name="Barrangou R."/>
            <person name="Klaenhammer T.R."/>
            <person name="Caufield P.W."/>
            <person name="Cui Y."/>
            <person name="Zhang H."/>
            <person name="O'Toole P.W."/>
        </authorList>
    </citation>
    <scope>NUCLEOTIDE SEQUENCE [LARGE SCALE GENOMIC DNA]</scope>
    <source>
        <strain evidence="8 9">DSM 21116</strain>
    </source>
</reference>
<comment type="pathway">
    <text evidence="6">Metabolic intermediate biosynthesis; acetyl-CoA biosynthesis; acetyl-CoA from acetate: step 1/2.</text>
</comment>
<dbReference type="GO" id="GO:0005524">
    <property type="term" value="F:ATP binding"/>
    <property type="evidence" value="ECO:0007669"/>
    <property type="project" value="UniProtKB-KW"/>
</dbReference>
<comment type="function">
    <text evidence="6">Catalyzes the formation of acetyl phosphate from acetate and ATP. Can also catalyze the reverse reaction.</text>
</comment>
<evidence type="ECO:0000256" key="2">
    <source>
        <dbReference type="ARBA" id="ARBA00022679"/>
    </source>
</evidence>
<dbReference type="GO" id="GO:0006083">
    <property type="term" value="P:acetate metabolic process"/>
    <property type="evidence" value="ECO:0007669"/>
    <property type="project" value="TreeGrafter"/>
</dbReference>
<dbReference type="PATRIC" id="fig|1423729.3.peg.549"/>
<gene>
    <name evidence="6" type="primary">ackA</name>
    <name evidence="8" type="ORF">FC80_GL000546</name>
</gene>
<keyword evidence="6" id="KW-0460">Magnesium</keyword>
<proteinExistence type="inferred from homology"/>
<dbReference type="PIRSF" id="PIRSF000722">
    <property type="entry name" value="Acetate_prop_kin"/>
    <property type="match status" value="1"/>
</dbReference>
<protein>
    <recommendedName>
        <fullName evidence="6">Acetate kinase</fullName>
        <ecNumber evidence="6">2.7.2.1</ecNumber>
    </recommendedName>
    <alternativeName>
        <fullName evidence="6">Acetokinase</fullName>
    </alternativeName>
</protein>
<dbReference type="EC" id="2.7.2.1" evidence="6"/>
<dbReference type="Gene3D" id="3.30.420.40">
    <property type="match status" value="2"/>
</dbReference>
<dbReference type="InterPro" id="IPR043129">
    <property type="entry name" value="ATPase_NBD"/>
</dbReference>
<dbReference type="AlphaFoldDB" id="A0A0R2CTQ9"/>
<keyword evidence="9" id="KW-1185">Reference proteome</keyword>
<feature type="binding site" evidence="6">
    <location>
        <begin position="282"/>
        <end position="284"/>
    </location>
    <ligand>
        <name>ATP</name>
        <dbReference type="ChEBI" id="CHEBI:30616"/>
    </ligand>
</feature>
<dbReference type="EMBL" id="AYZE01000010">
    <property type="protein sequence ID" value="KRM91577.1"/>
    <property type="molecule type" value="Genomic_DNA"/>
</dbReference>
<comment type="catalytic activity">
    <reaction evidence="6">
        <text>acetate + ATP = acetyl phosphate + ADP</text>
        <dbReference type="Rhea" id="RHEA:11352"/>
        <dbReference type="ChEBI" id="CHEBI:22191"/>
        <dbReference type="ChEBI" id="CHEBI:30089"/>
        <dbReference type="ChEBI" id="CHEBI:30616"/>
        <dbReference type="ChEBI" id="CHEBI:456216"/>
        <dbReference type="EC" id="2.7.2.1"/>
    </reaction>
</comment>
<dbReference type="STRING" id="1423729.FC80_GL000546"/>
<dbReference type="Pfam" id="PF00871">
    <property type="entry name" value="Acetate_kinase"/>
    <property type="match status" value="1"/>
</dbReference>
<dbReference type="NCBIfam" id="TIGR00016">
    <property type="entry name" value="ackA"/>
    <property type="match status" value="1"/>
</dbReference>
<dbReference type="GO" id="GO:0006085">
    <property type="term" value="P:acetyl-CoA biosynthetic process"/>
    <property type="evidence" value="ECO:0007669"/>
    <property type="project" value="UniProtKB-UniRule"/>
</dbReference>
<keyword evidence="3 6" id="KW-0547">Nucleotide-binding</keyword>
<comment type="subcellular location">
    <subcellularLocation>
        <location evidence="6">Cytoplasm</location>
    </subcellularLocation>
</comment>
<feature type="binding site" evidence="6">
    <location>
        <position position="14"/>
    </location>
    <ligand>
        <name>ATP</name>
        <dbReference type="ChEBI" id="CHEBI:30616"/>
    </ligand>
</feature>
<dbReference type="PRINTS" id="PR00471">
    <property type="entry name" value="ACETATEKNASE"/>
</dbReference>
<feature type="binding site" evidence="6">
    <location>
        <position position="88"/>
    </location>
    <ligand>
        <name>substrate</name>
    </ligand>
</feature>
<dbReference type="CDD" id="cd24010">
    <property type="entry name" value="ASKHA_NBD_AcK_PK"/>
    <property type="match status" value="1"/>
</dbReference>
<dbReference type="OrthoDB" id="9802453at2"/>
<comment type="similarity">
    <text evidence="1 6 7">Belongs to the acetokinase family.</text>
</comment>
<comment type="subunit">
    <text evidence="6">Homodimer.</text>
</comment>
<sequence>MKILAVNAGSSTLKWKLFNMPNSTVIAKGLIERIGLNNAVEITEFSGKKVTEKIESRNHQEAVVRLLNLLVEYQIVGTLNEIRGVGHRFVNGGTIFSKSVIVNDYVLEKMESLKVLAPLHNPANIIAIKAFREALPNALSVAVFDTGFHQTMPEENVIYSIPYEYYKKYHVQKFGAHGTSYRYVFNRFLELTNMAKNKANVNTIMMHLGSGASICAVKNGQSIDTSMGFSPVSGITMQTRSGDVDPSLLIYLENQLGVSSTRVLDILNKESGILGISGISPDMREVFAKKDVDHRADLAVKVFINRIIKYIGSYAAELGRVDSLVFTGGIGENVPFIRRMICEQLGIFGVKLDEKNNEKSISKEQKISREDSAISVWTIPTNEELMIAKDVYQLQGQEL</sequence>
<dbReference type="Proteomes" id="UP000051131">
    <property type="component" value="Unassembled WGS sequence"/>
</dbReference>
<evidence type="ECO:0000256" key="3">
    <source>
        <dbReference type="ARBA" id="ARBA00022741"/>
    </source>
</evidence>
<dbReference type="HAMAP" id="MF_00020">
    <property type="entry name" value="Acetate_kinase"/>
    <property type="match status" value="1"/>
</dbReference>
<keyword evidence="2 6" id="KW-0808">Transferase</keyword>
<dbReference type="PANTHER" id="PTHR21060:SF15">
    <property type="entry name" value="ACETATE KINASE-RELATED"/>
    <property type="match status" value="1"/>
</dbReference>
<dbReference type="SUPFAM" id="SSF53067">
    <property type="entry name" value="Actin-like ATPase domain"/>
    <property type="match status" value="2"/>
</dbReference>
<feature type="active site" description="Proton donor/acceptor" evidence="6">
    <location>
        <position position="145"/>
    </location>
</feature>
<keyword evidence="6" id="KW-0963">Cytoplasm</keyword>
<keyword evidence="5 6" id="KW-0067">ATP-binding</keyword>
<dbReference type="GO" id="GO:0005737">
    <property type="term" value="C:cytoplasm"/>
    <property type="evidence" value="ECO:0007669"/>
    <property type="project" value="UniProtKB-SubCell"/>
</dbReference>
<evidence type="ECO:0000313" key="8">
    <source>
        <dbReference type="EMBL" id="KRM91577.1"/>
    </source>
</evidence>
<feature type="binding site" evidence="6">
    <location>
        <begin position="329"/>
        <end position="333"/>
    </location>
    <ligand>
        <name>ATP</name>
        <dbReference type="ChEBI" id="CHEBI:30616"/>
    </ligand>
</feature>
<evidence type="ECO:0000256" key="1">
    <source>
        <dbReference type="ARBA" id="ARBA00008748"/>
    </source>
</evidence>
<evidence type="ECO:0000256" key="7">
    <source>
        <dbReference type="RuleBase" id="RU003835"/>
    </source>
</evidence>
<keyword evidence="6" id="KW-0479">Metal-binding</keyword>
<dbReference type="GO" id="GO:0008776">
    <property type="term" value="F:acetate kinase activity"/>
    <property type="evidence" value="ECO:0007669"/>
    <property type="project" value="UniProtKB-UniRule"/>
</dbReference>
<evidence type="ECO:0000256" key="6">
    <source>
        <dbReference type="HAMAP-Rule" id="MF_00020"/>
    </source>
</evidence>
<dbReference type="InterPro" id="IPR004372">
    <property type="entry name" value="Ac/propionate_kinase"/>
</dbReference>
<accession>A0A0R2CTQ9</accession>
<dbReference type="PROSITE" id="PS01075">
    <property type="entry name" value="ACETATE_KINASE_1"/>
    <property type="match status" value="1"/>
</dbReference>
<feature type="binding site" evidence="6">
    <location>
        <position position="383"/>
    </location>
    <ligand>
        <name>Mg(2+)</name>
        <dbReference type="ChEBI" id="CHEBI:18420"/>
    </ligand>
</feature>
<comment type="caution">
    <text evidence="8">The sequence shown here is derived from an EMBL/GenBank/DDBJ whole genome shotgun (WGS) entry which is preliminary data.</text>
</comment>